<evidence type="ECO:0008006" key="5">
    <source>
        <dbReference type="Google" id="ProtNLM"/>
    </source>
</evidence>
<dbReference type="PANTHER" id="PTHR11787">
    <property type="entry name" value="RAB GDP-DISSOCIATION INHIBITOR"/>
    <property type="match status" value="1"/>
</dbReference>
<evidence type="ECO:0000256" key="2">
    <source>
        <dbReference type="SAM" id="MobiDB-lite"/>
    </source>
</evidence>
<accession>A0ABR2K1R8</accession>
<dbReference type="Gene3D" id="1.10.405.10">
    <property type="entry name" value="Guanine Nucleotide Dissociation Inhibitor, domain 1"/>
    <property type="match status" value="1"/>
</dbReference>
<feature type="compositionally biased region" description="Basic and acidic residues" evidence="2">
    <location>
        <begin position="610"/>
        <end position="621"/>
    </location>
</feature>
<dbReference type="InterPro" id="IPR036188">
    <property type="entry name" value="FAD/NAD-bd_sf"/>
</dbReference>
<comment type="caution">
    <text evidence="3">The sequence shown here is derived from an EMBL/GenBank/DDBJ whole genome shotgun (WGS) entry which is preliminary data.</text>
</comment>
<dbReference type="PANTHER" id="PTHR11787:SF4">
    <property type="entry name" value="CHM, RAB ESCORT PROTEIN 1"/>
    <property type="match status" value="1"/>
</dbReference>
<dbReference type="PRINTS" id="PR00891">
    <property type="entry name" value="RABGDIREP"/>
</dbReference>
<feature type="compositionally biased region" description="Acidic residues" evidence="2">
    <location>
        <begin position="496"/>
        <end position="505"/>
    </location>
</feature>
<dbReference type="Proteomes" id="UP001470230">
    <property type="component" value="Unassembled WGS sequence"/>
</dbReference>
<feature type="region of interest" description="Disordered" evidence="2">
    <location>
        <begin position="401"/>
        <end position="505"/>
    </location>
</feature>
<evidence type="ECO:0000313" key="4">
    <source>
        <dbReference type="Proteomes" id="UP001470230"/>
    </source>
</evidence>
<proteinExistence type="inferred from homology"/>
<dbReference type="EMBL" id="JAPFFF010000008">
    <property type="protein sequence ID" value="KAK8885055.1"/>
    <property type="molecule type" value="Genomic_DNA"/>
</dbReference>
<feature type="region of interest" description="Disordered" evidence="2">
    <location>
        <begin position="573"/>
        <end position="621"/>
    </location>
</feature>
<evidence type="ECO:0000313" key="3">
    <source>
        <dbReference type="EMBL" id="KAK8885055.1"/>
    </source>
</evidence>
<gene>
    <name evidence="3" type="ORF">M9Y10_044183</name>
</gene>
<name>A0ABR2K1R8_9EUKA</name>
<feature type="compositionally biased region" description="Basic and acidic residues" evidence="2">
    <location>
        <begin position="401"/>
        <end position="451"/>
    </location>
</feature>
<organism evidence="3 4">
    <name type="scientific">Tritrichomonas musculus</name>
    <dbReference type="NCBI Taxonomy" id="1915356"/>
    <lineage>
        <taxon>Eukaryota</taxon>
        <taxon>Metamonada</taxon>
        <taxon>Parabasalia</taxon>
        <taxon>Tritrichomonadida</taxon>
        <taxon>Tritrichomonadidae</taxon>
        <taxon>Tritrichomonas</taxon>
    </lineage>
</organism>
<dbReference type="SUPFAM" id="SSF51905">
    <property type="entry name" value="FAD/NAD(P)-binding domain"/>
    <property type="match status" value="1"/>
</dbReference>
<protein>
    <recommendedName>
        <fullName evidence="5">Rab proteins geranylgeranyltransferase component A</fullName>
    </recommendedName>
</protein>
<dbReference type="Gene3D" id="3.50.50.60">
    <property type="entry name" value="FAD/NAD(P)-binding domain"/>
    <property type="match status" value="1"/>
</dbReference>
<feature type="compositionally biased region" description="Basic and acidic residues" evidence="2">
    <location>
        <begin position="479"/>
        <end position="490"/>
    </location>
</feature>
<dbReference type="InterPro" id="IPR018203">
    <property type="entry name" value="GDP_dissociation_inhibitor"/>
</dbReference>
<comment type="similarity">
    <text evidence="1">Belongs to the Rab GDI family.</text>
</comment>
<reference evidence="3 4" key="1">
    <citation type="submission" date="2024-04" db="EMBL/GenBank/DDBJ databases">
        <title>Tritrichomonas musculus Genome.</title>
        <authorList>
            <person name="Alves-Ferreira E."/>
            <person name="Grigg M."/>
            <person name="Lorenzi H."/>
            <person name="Galac M."/>
        </authorList>
    </citation>
    <scope>NUCLEOTIDE SEQUENCE [LARGE SCALE GENOMIC DNA]</scope>
    <source>
        <strain evidence="3 4">EAF2021</strain>
    </source>
</reference>
<keyword evidence="4" id="KW-1185">Reference proteome</keyword>
<feature type="compositionally biased region" description="Basic and acidic residues" evidence="2">
    <location>
        <begin position="582"/>
        <end position="599"/>
    </location>
</feature>
<feature type="compositionally biased region" description="Low complexity" evidence="2">
    <location>
        <begin position="600"/>
        <end position="609"/>
    </location>
</feature>
<sequence>MKNFESFFYITKFSLKMEELKGTYDLIIAGTGLTESLISGCCAEAGKKLINFDKSREYGGFLKTKGIHDFVNWAKENGEIYVNNVEKKLTSKVRNGAFAIDLFPIVIFSRDKIIDVLNNTKNFQNLLVYLLEGLYFRTKDCFRLIPSSRSTIFSDSNISLRQKRNVTKFISYFLPAEEYGHKIDTSDIQAKVESYQDKPFKDLLKALSFDDDLSGAFEYFLASANKPLLTSEAVPRIRTFLSSFGRWGPTPFVEFAYGASESPQIFARHSAVFGGIFVLDHYPQKIERDEATDELILNVDDIGEIRTKHYIASPEHLEGTGEKKLIAHREVLLLDRKLIDSDRSVAVIAPGIYGNTHPIYVLQFDTVLRACIEDQYLIHISSMGEVHDTVLKLLEEARTASMKEKEELRQKRAKEAAEEAEKAKAEKERQEAEAAKQVEEAKQTSEDKTAETPETPEPAENGEAPQSTEATNPAESNENENKKDEQKNENTNENAAEPEPEIDDPDDFIILHAAFTLFENIPKQVKGVIPVISPSLDELVFGTNYFIESALEIVQNVFPDVQFYPKPTEVEINIEDDPEQNEEPKQEATENTQEAKQEETPTPTETLSPEESKKDEEKQTE</sequence>
<dbReference type="Pfam" id="PF00996">
    <property type="entry name" value="GDI"/>
    <property type="match status" value="1"/>
</dbReference>
<evidence type="ECO:0000256" key="1">
    <source>
        <dbReference type="ARBA" id="ARBA00005593"/>
    </source>
</evidence>
<dbReference type="Gene3D" id="3.30.519.10">
    <property type="entry name" value="Guanine Nucleotide Dissociation Inhibitor, domain 2"/>
    <property type="match status" value="1"/>
</dbReference>